<evidence type="ECO:0000313" key="2">
    <source>
        <dbReference type="Proteomes" id="UP000054047"/>
    </source>
</evidence>
<dbReference type="InterPro" id="IPR010255">
    <property type="entry name" value="Haem_peroxidase_sf"/>
</dbReference>
<organism evidence="1 2">
    <name type="scientific">Ancylostoma duodenale</name>
    <dbReference type="NCBI Taxonomy" id="51022"/>
    <lineage>
        <taxon>Eukaryota</taxon>
        <taxon>Metazoa</taxon>
        <taxon>Ecdysozoa</taxon>
        <taxon>Nematoda</taxon>
        <taxon>Chromadorea</taxon>
        <taxon>Rhabditida</taxon>
        <taxon>Rhabditina</taxon>
        <taxon>Rhabditomorpha</taxon>
        <taxon>Strongyloidea</taxon>
        <taxon>Ancylostomatidae</taxon>
        <taxon>Ancylostomatinae</taxon>
        <taxon>Ancylostoma</taxon>
    </lineage>
</organism>
<dbReference type="Gene3D" id="1.10.640.10">
    <property type="entry name" value="Haem peroxidase domain superfamily, animal type"/>
    <property type="match status" value="1"/>
</dbReference>
<gene>
    <name evidence="1" type="ORF">ANCDUO_19411</name>
</gene>
<dbReference type="AlphaFoldDB" id="A0A0C2G088"/>
<evidence type="ECO:0000313" key="1">
    <source>
        <dbReference type="EMBL" id="KIH50511.1"/>
    </source>
</evidence>
<dbReference type="PROSITE" id="PS50292">
    <property type="entry name" value="PEROXIDASE_3"/>
    <property type="match status" value="1"/>
</dbReference>
<reference evidence="1 2" key="1">
    <citation type="submission" date="2013-12" db="EMBL/GenBank/DDBJ databases">
        <title>Draft genome of the parsitic nematode Ancylostoma duodenale.</title>
        <authorList>
            <person name="Mitreva M."/>
        </authorList>
    </citation>
    <scope>NUCLEOTIDE SEQUENCE [LARGE SCALE GENOMIC DNA]</scope>
    <source>
        <strain evidence="1 2">Zhejiang</strain>
    </source>
</reference>
<sequence length="63" mass="7189">PHPTVTTLFAHWMQFISSDMINLVETQALIDGQPRPFPCCRRGFSHPECDAIDVPKADPAYRY</sequence>
<accession>A0A0C2G088</accession>
<feature type="non-terminal residue" evidence="1">
    <location>
        <position position="1"/>
    </location>
</feature>
<dbReference type="Pfam" id="PF03098">
    <property type="entry name" value="An_peroxidase"/>
    <property type="match status" value="1"/>
</dbReference>
<dbReference type="GO" id="GO:0004601">
    <property type="term" value="F:peroxidase activity"/>
    <property type="evidence" value="ECO:0007669"/>
    <property type="project" value="InterPro"/>
</dbReference>
<dbReference type="InterPro" id="IPR037120">
    <property type="entry name" value="Haem_peroxidase_sf_animal"/>
</dbReference>
<proteinExistence type="predicted"/>
<name>A0A0C2G088_9BILA</name>
<dbReference type="GO" id="GO:0020037">
    <property type="term" value="F:heme binding"/>
    <property type="evidence" value="ECO:0007669"/>
    <property type="project" value="InterPro"/>
</dbReference>
<keyword evidence="2" id="KW-1185">Reference proteome</keyword>
<dbReference type="EMBL" id="KN749502">
    <property type="protein sequence ID" value="KIH50511.1"/>
    <property type="molecule type" value="Genomic_DNA"/>
</dbReference>
<dbReference type="Proteomes" id="UP000054047">
    <property type="component" value="Unassembled WGS sequence"/>
</dbReference>
<dbReference type="GO" id="GO:0006979">
    <property type="term" value="P:response to oxidative stress"/>
    <property type="evidence" value="ECO:0007669"/>
    <property type="project" value="InterPro"/>
</dbReference>
<dbReference type="InterPro" id="IPR019791">
    <property type="entry name" value="Haem_peroxidase_animal"/>
</dbReference>
<dbReference type="SUPFAM" id="SSF48113">
    <property type="entry name" value="Heme-dependent peroxidases"/>
    <property type="match status" value="1"/>
</dbReference>
<protein>
    <submittedName>
        <fullName evidence="1">Uncharacterized protein</fullName>
    </submittedName>
</protein>